<evidence type="ECO:0000256" key="1">
    <source>
        <dbReference type="SAM" id="MobiDB-lite"/>
    </source>
</evidence>
<comment type="caution">
    <text evidence="3">The sequence shown here is derived from an EMBL/GenBank/DDBJ whole genome shotgun (WGS) entry which is preliminary data.</text>
</comment>
<dbReference type="EMBL" id="QXGC01000787">
    <property type="protein sequence ID" value="KAE9221027.1"/>
    <property type="molecule type" value="Genomic_DNA"/>
</dbReference>
<dbReference type="EMBL" id="QXGD01000845">
    <property type="protein sequence ID" value="KAE9222645.1"/>
    <property type="molecule type" value="Genomic_DNA"/>
</dbReference>
<dbReference type="AlphaFoldDB" id="A0A6A3KAU7"/>
<evidence type="ECO:0000313" key="2">
    <source>
        <dbReference type="EMBL" id="KAE8934622.1"/>
    </source>
</evidence>
<dbReference type="Proteomes" id="UP000488956">
    <property type="component" value="Unassembled WGS sequence"/>
</dbReference>
<name>A0A6A3KAU7_9STRA</name>
<evidence type="ECO:0000313" key="14">
    <source>
        <dbReference type="Proteomes" id="UP000440367"/>
    </source>
</evidence>
<feature type="region of interest" description="Disordered" evidence="1">
    <location>
        <begin position="14"/>
        <end position="42"/>
    </location>
</feature>
<protein>
    <submittedName>
        <fullName evidence="3">Uncharacterized protein</fullName>
    </submittedName>
</protein>
<sequence>MMLLVGKWEEGGKSANRVLQSPSAPHSLSPDLASTKRSQPAYTDTELVQEQGCANTPTRTLALQYWDRTDECLERKWAHMDMVDDLFESREELILATTLSHTETALEPNMFPYDTPDGIEHWTLWSRHEMDNAEIEEYVCDWLRENAPHVERWNYDENLSRSIDIFHVHVYLQAPAQPSFLYL</sequence>
<accession>A0A6A3KAU7</accession>
<evidence type="ECO:0000313" key="13">
    <source>
        <dbReference type="Proteomes" id="UP000437068"/>
    </source>
</evidence>
<dbReference type="EMBL" id="QXFW01000802">
    <property type="protein sequence ID" value="KAE9002677.1"/>
    <property type="molecule type" value="Genomic_DNA"/>
</dbReference>
<evidence type="ECO:0000313" key="15">
    <source>
        <dbReference type="Proteomes" id="UP000440732"/>
    </source>
</evidence>
<evidence type="ECO:0000313" key="9">
    <source>
        <dbReference type="EMBL" id="KAE9222645.1"/>
    </source>
</evidence>
<evidence type="ECO:0000313" key="8">
    <source>
        <dbReference type="EMBL" id="KAE9221027.1"/>
    </source>
</evidence>
<dbReference type="EMBL" id="QXGF01000886">
    <property type="protein sequence ID" value="KAE8934622.1"/>
    <property type="molecule type" value="Genomic_DNA"/>
</dbReference>
<proteinExistence type="predicted"/>
<evidence type="ECO:0000313" key="19">
    <source>
        <dbReference type="Proteomes" id="UP000488956"/>
    </source>
</evidence>
<organism evidence="3 17">
    <name type="scientific">Phytophthora fragariae</name>
    <dbReference type="NCBI Taxonomy" id="53985"/>
    <lineage>
        <taxon>Eukaryota</taxon>
        <taxon>Sar</taxon>
        <taxon>Stramenopiles</taxon>
        <taxon>Oomycota</taxon>
        <taxon>Peronosporomycetes</taxon>
        <taxon>Peronosporales</taxon>
        <taxon>Peronosporaceae</taxon>
        <taxon>Phytophthora</taxon>
    </lineage>
</organism>
<evidence type="ECO:0000313" key="11">
    <source>
        <dbReference type="Proteomes" id="UP000429523"/>
    </source>
</evidence>
<dbReference type="EMBL" id="QXGA01000792">
    <property type="protein sequence ID" value="KAE9141103.1"/>
    <property type="molecule type" value="Genomic_DNA"/>
</dbReference>
<evidence type="ECO:0000313" key="10">
    <source>
        <dbReference type="EMBL" id="KAE9303924.1"/>
    </source>
</evidence>
<evidence type="ECO:0000313" key="6">
    <source>
        <dbReference type="EMBL" id="KAE9141103.1"/>
    </source>
</evidence>
<keyword evidence="12" id="KW-1185">Reference proteome</keyword>
<dbReference type="Proteomes" id="UP000440367">
    <property type="component" value="Unassembled WGS sequence"/>
</dbReference>
<gene>
    <name evidence="10" type="ORF">PF001_g13325</name>
    <name evidence="9" type="ORF">PF002_g15209</name>
    <name evidence="8" type="ORF">PF004_g13169</name>
    <name evidence="7" type="ORF">PF005_g13951</name>
    <name evidence="6" type="ORF">PF006_g13359</name>
    <name evidence="5" type="ORF">PF007_g14242</name>
    <name evidence="2" type="ORF">PF009_g15395</name>
    <name evidence="4" type="ORF">PF010_g13643</name>
    <name evidence="3" type="ORF">PF011_g13208</name>
</gene>
<dbReference type="Proteomes" id="UP000476176">
    <property type="component" value="Unassembled WGS sequence"/>
</dbReference>
<dbReference type="Proteomes" id="UP000437068">
    <property type="component" value="Unassembled WGS sequence"/>
</dbReference>
<evidence type="ECO:0000313" key="12">
    <source>
        <dbReference type="Proteomes" id="UP000433483"/>
    </source>
</evidence>
<evidence type="ECO:0000313" key="3">
    <source>
        <dbReference type="EMBL" id="KAE9002677.1"/>
    </source>
</evidence>
<evidence type="ECO:0000313" key="7">
    <source>
        <dbReference type="EMBL" id="KAE9204026.1"/>
    </source>
</evidence>
<dbReference type="OrthoDB" id="104764at2759"/>
<dbReference type="EMBL" id="QXGB01000799">
    <property type="protein sequence ID" value="KAE9204026.1"/>
    <property type="molecule type" value="Genomic_DNA"/>
</dbReference>
<feature type="compositionally biased region" description="Polar residues" evidence="1">
    <location>
        <begin position="17"/>
        <end position="26"/>
    </location>
</feature>
<dbReference type="Proteomes" id="UP000433483">
    <property type="component" value="Unassembled WGS sequence"/>
</dbReference>
<dbReference type="EMBL" id="QXFZ01000817">
    <property type="protein sequence ID" value="KAE9103899.1"/>
    <property type="molecule type" value="Genomic_DNA"/>
</dbReference>
<dbReference type="Proteomes" id="UP000440732">
    <property type="component" value="Unassembled WGS sequence"/>
</dbReference>
<reference evidence="17 18" key="1">
    <citation type="submission" date="2018-09" db="EMBL/GenBank/DDBJ databases">
        <title>Genomic investigation of the strawberry pathogen Phytophthora fragariae indicates pathogenicity is determined by transcriptional variation in three key races.</title>
        <authorList>
            <person name="Adams T.M."/>
            <person name="Armitage A.D."/>
            <person name="Sobczyk M.K."/>
            <person name="Bates H.J."/>
            <person name="Dunwell J.M."/>
            <person name="Nellist C.F."/>
            <person name="Harrison R.J."/>
        </authorList>
    </citation>
    <scope>NUCLEOTIDE SEQUENCE [LARGE SCALE GENOMIC DNA]</scope>
    <source>
        <strain evidence="10 13">A4</strain>
        <strain evidence="9 14">BC-1</strain>
        <strain evidence="8 18">BC-23</strain>
        <strain evidence="7 12">NOV-27</strain>
        <strain evidence="6 15">NOV-5</strain>
        <strain evidence="5 16">NOV-71</strain>
        <strain evidence="2 11">NOV-9</strain>
        <strain evidence="4 19">ONT-3</strain>
        <strain evidence="3 17">SCRP245</strain>
    </source>
</reference>
<dbReference type="Proteomes" id="UP000441208">
    <property type="component" value="Unassembled WGS sequence"/>
</dbReference>
<evidence type="ECO:0000313" key="4">
    <source>
        <dbReference type="EMBL" id="KAE9103711.1"/>
    </source>
</evidence>
<evidence type="ECO:0000313" key="17">
    <source>
        <dbReference type="Proteomes" id="UP000460718"/>
    </source>
</evidence>
<dbReference type="EMBL" id="QXGE01000778">
    <property type="protein sequence ID" value="KAE9303924.1"/>
    <property type="molecule type" value="Genomic_DNA"/>
</dbReference>
<dbReference type="Proteomes" id="UP000460718">
    <property type="component" value="Unassembled WGS sequence"/>
</dbReference>
<dbReference type="Proteomes" id="UP000429523">
    <property type="component" value="Unassembled WGS sequence"/>
</dbReference>
<evidence type="ECO:0000313" key="18">
    <source>
        <dbReference type="Proteomes" id="UP000476176"/>
    </source>
</evidence>
<evidence type="ECO:0000313" key="5">
    <source>
        <dbReference type="EMBL" id="KAE9103899.1"/>
    </source>
</evidence>
<dbReference type="EMBL" id="QXFX01000807">
    <property type="protein sequence ID" value="KAE9103711.1"/>
    <property type="molecule type" value="Genomic_DNA"/>
</dbReference>
<evidence type="ECO:0000313" key="16">
    <source>
        <dbReference type="Proteomes" id="UP000441208"/>
    </source>
</evidence>